<keyword evidence="2" id="KW-1185">Reference proteome</keyword>
<dbReference type="Proteomes" id="UP000501812">
    <property type="component" value="Chromosome"/>
</dbReference>
<name>A0A858RJN3_9BACT</name>
<evidence type="ECO:0000313" key="1">
    <source>
        <dbReference type="EMBL" id="QJE96925.1"/>
    </source>
</evidence>
<evidence type="ECO:0000313" key="2">
    <source>
        <dbReference type="Proteomes" id="UP000501812"/>
    </source>
</evidence>
<dbReference type="RefSeq" id="WP_169455325.1">
    <property type="nucleotide sequence ID" value="NZ_CP051774.1"/>
</dbReference>
<dbReference type="EMBL" id="CP051774">
    <property type="protein sequence ID" value="QJE96925.1"/>
    <property type="molecule type" value="Genomic_DNA"/>
</dbReference>
<dbReference type="KEGG" id="luo:HHL09_14395"/>
<protein>
    <submittedName>
        <fullName evidence="1">Uncharacterized protein</fullName>
    </submittedName>
</protein>
<organism evidence="1 2">
    <name type="scientific">Luteolibacter luteus</name>
    <dbReference type="NCBI Taxonomy" id="2728835"/>
    <lineage>
        <taxon>Bacteria</taxon>
        <taxon>Pseudomonadati</taxon>
        <taxon>Verrucomicrobiota</taxon>
        <taxon>Verrucomicrobiia</taxon>
        <taxon>Verrucomicrobiales</taxon>
        <taxon>Verrucomicrobiaceae</taxon>
        <taxon>Luteolibacter</taxon>
    </lineage>
</organism>
<proteinExistence type="predicted"/>
<gene>
    <name evidence="1" type="ORF">HHL09_14395</name>
</gene>
<dbReference type="AlphaFoldDB" id="A0A858RJN3"/>
<dbReference type="GO" id="GO:0005509">
    <property type="term" value="F:calcium ion binding"/>
    <property type="evidence" value="ECO:0007669"/>
    <property type="project" value="InterPro"/>
</dbReference>
<reference evidence="1 2" key="1">
    <citation type="submission" date="2020-04" db="EMBL/GenBank/DDBJ databases">
        <title>Luteolibacter sp. G-1-1-1 isolated from soil.</title>
        <authorList>
            <person name="Dahal R.H."/>
        </authorList>
    </citation>
    <scope>NUCLEOTIDE SEQUENCE [LARGE SCALE GENOMIC DNA]</scope>
    <source>
        <strain evidence="1 2">G-1-1-1</strain>
    </source>
</reference>
<dbReference type="SUPFAM" id="SSF103647">
    <property type="entry name" value="TSP type-3 repeat"/>
    <property type="match status" value="1"/>
</dbReference>
<dbReference type="InterPro" id="IPR028974">
    <property type="entry name" value="TSP_type-3_rpt"/>
</dbReference>
<accession>A0A858RJN3</accession>
<sequence>MGFLLVGVTPALAFPPAPPYTLYGTVRDQVGQTISADGAVVILFKGSQELGRTPINSGARLDQNYELNVRIDQNRGGTSLYSEKALEAQGAFSMAVDIGGARYYPIEVAGTLTAGKGGERVRLDLTLGQDSDGDGLPDVWEQWQLYQAGKDPDENGNWPIGLIDKDGDLDGDGTSNWLEYLAGTFAGDATERFALDIKEKTASSVRFGFYAITGKTYTIETSTDAKTWTRIPFSVGQPVAGTQSWRAAEVGVVSAFSAAGSSTRQLYRLTVR</sequence>